<evidence type="ECO:0000313" key="2">
    <source>
        <dbReference type="Proteomes" id="UP000318017"/>
    </source>
</evidence>
<reference evidence="1 2" key="1">
    <citation type="submission" date="2019-02" db="EMBL/GenBank/DDBJ databases">
        <title>Deep-cultivation of Planctomycetes and their phenomic and genomic characterization uncovers novel biology.</title>
        <authorList>
            <person name="Wiegand S."/>
            <person name="Jogler M."/>
            <person name="Boedeker C."/>
            <person name="Pinto D."/>
            <person name="Vollmers J."/>
            <person name="Rivas-Marin E."/>
            <person name="Kohn T."/>
            <person name="Peeters S.H."/>
            <person name="Heuer A."/>
            <person name="Rast P."/>
            <person name="Oberbeckmann S."/>
            <person name="Bunk B."/>
            <person name="Jeske O."/>
            <person name="Meyerdierks A."/>
            <person name="Storesund J.E."/>
            <person name="Kallscheuer N."/>
            <person name="Luecker S."/>
            <person name="Lage O.M."/>
            <person name="Pohl T."/>
            <person name="Merkel B.J."/>
            <person name="Hornburger P."/>
            <person name="Mueller R.-W."/>
            <person name="Bruemmer F."/>
            <person name="Labrenz M."/>
            <person name="Spormann A.M."/>
            <person name="Op den Camp H."/>
            <person name="Overmann J."/>
            <person name="Amann R."/>
            <person name="Jetten M.S.M."/>
            <person name="Mascher T."/>
            <person name="Medema M.H."/>
            <person name="Devos D.P."/>
            <person name="Kaster A.-K."/>
            <person name="Ovreas L."/>
            <person name="Rohde M."/>
            <person name="Galperin M.Y."/>
            <person name="Jogler C."/>
        </authorList>
    </citation>
    <scope>NUCLEOTIDE SEQUENCE [LARGE SCALE GENOMIC DNA]</scope>
    <source>
        <strain evidence="1 2">Q31a</strain>
    </source>
</reference>
<name>A0A518G5J0_9BACT</name>
<dbReference type="EMBL" id="CP036298">
    <property type="protein sequence ID" value="QDV23861.1"/>
    <property type="molecule type" value="Genomic_DNA"/>
</dbReference>
<sequence>MHMEPRATRVFEINVVRRGPVNDGMNGLKS</sequence>
<organism evidence="1 2">
    <name type="scientific">Aureliella helgolandensis</name>
    <dbReference type="NCBI Taxonomy" id="2527968"/>
    <lineage>
        <taxon>Bacteria</taxon>
        <taxon>Pseudomonadati</taxon>
        <taxon>Planctomycetota</taxon>
        <taxon>Planctomycetia</taxon>
        <taxon>Pirellulales</taxon>
        <taxon>Pirellulaceae</taxon>
        <taxon>Aureliella</taxon>
    </lineage>
</organism>
<protein>
    <submittedName>
        <fullName evidence="1">Uncharacterized protein</fullName>
    </submittedName>
</protein>
<keyword evidence="2" id="KW-1185">Reference proteome</keyword>
<dbReference type="AlphaFoldDB" id="A0A518G5J0"/>
<gene>
    <name evidence="1" type="ORF">Q31a_21680</name>
</gene>
<evidence type="ECO:0000313" key="1">
    <source>
        <dbReference type="EMBL" id="QDV23861.1"/>
    </source>
</evidence>
<accession>A0A518G5J0</accession>
<proteinExistence type="predicted"/>
<dbReference type="KEGG" id="ahel:Q31a_21680"/>
<dbReference type="Proteomes" id="UP000318017">
    <property type="component" value="Chromosome"/>
</dbReference>